<name>A0ACD0P3T5_9BASI</name>
<dbReference type="Proteomes" id="UP000245626">
    <property type="component" value="Unassembled WGS sequence"/>
</dbReference>
<protein>
    <submittedName>
        <fullName evidence="1">Heme oxygenase-like protein</fullName>
    </submittedName>
</protein>
<accession>A0ACD0P3T5</accession>
<proteinExistence type="predicted"/>
<evidence type="ECO:0000313" key="1">
    <source>
        <dbReference type="EMBL" id="PWN52651.1"/>
    </source>
</evidence>
<dbReference type="EMBL" id="KZ819764">
    <property type="protein sequence ID" value="PWN52651.1"/>
    <property type="molecule type" value="Genomic_DNA"/>
</dbReference>
<organism evidence="1 2">
    <name type="scientific">Violaceomyces palustris</name>
    <dbReference type="NCBI Taxonomy" id="1673888"/>
    <lineage>
        <taxon>Eukaryota</taxon>
        <taxon>Fungi</taxon>
        <taxon>Dikarya</taxon>
        <taxon>Basidiomycota</taxon>
        <taxon>Ustilaginomycotina</taxon>
        <taxon>Ustilaginomycetes</taxon>
        <taxon>Violaceomycetales</taxon>
        <taxon>Violaceomycetaceae</taxon>
        <taxon>Violaceomyces</taxon>
    </lineage>
</organism>
<evidence type="ECO:0000313" key="2">
    <source>
        <dbReference type="Proteomes" id="UP000245626"/>
    </source>
</evidence>
<keyword evidence="2" id="KW-1185">Reference proteome</keyword>
<sequence>MTCPFAYLASKFPNVTAANSTYHKKHPVMPESTLSLALRRGTATSHRNVERSKGVGLLLSSIGSSATKQGQEHIQFDRKDYVRWMVMLGCIYVAMEAGLKKASDLIASTQATSSSTSNVSLLDPLIKIDILRKLARVPTILRDIDAHLSTLNSHNGVKLDDIVEETIDTYGVTSSDRSGNGIYAKLASKVLPIQDDALALDPSVPTSLKASLKMSKQHISILSPSEARATFSYVDRLGQLSDSSQDIGLLLSHAYTRYLGDLSGGQHIVRKVSKRWPCDEENQQAPPSSSGDGFQFYHFDEQERTSHDNQPGTGREEEGKTKVIRIRAKVIEKIVSEANKAFDLNSELFESLLPESERMDHHQQQQPLPPPTTVTATSTMEKGKRAAEPMRSAKIAAASAGQQGLEQAFQSFTVLSSLFVASLCMAGLFLLLSRSGPEGP</sequence>
<gene>
    <name evidence="1" type="ORF">IE53DRAFT_311684</name>
</gene>
<reference evidence="1 2" key="1">
    <citation type="journal article" date="2018" name="Mol. Biol. Evol.">
        <title>Broad Genomic Sampling Reveals a Smut Pathogenic Ancestry of the Fungal Clade Ustilaginomycotina.</title>
        <authorList>
            <person name="Kijpornyongpan T."/>
            <person name="Mondo S.J."/>
            <person name="Barry K."/>
            <person name="Sandor L."/>
            <person name="Lee J."/>
            <person name="Lipzen A."/>
            <person name="Pangilinan J."/>
            <person name="LaButti K."/>
            <person name="Hainaut M."/>
            <person name="Henrissat B."/>
            <person name="Grigoriev I.V."/>
            <person name="Spatafora J.W."/>
            <person name="Aime M.C."/>
        </authorList>
    </citation>
    <scope>NUCLEOTIDE SEQUENCE [LARGE SCALE GENOMIC DNA]</scope>
    <source>
        <strain evidence="1 2">SA 807</strain>
    </source>
</reference>